<reference evidence="1" key="1">
    <citation type="submission" date="2021-06" db="EMBL/GenBank/DDBJ databases">
        <authorList>
            <person name="Kallberg Y."/>
            <person name="Tangrot J."/>
            <person name="Rosling A."/>
        </authorList>
    </citation>
    <scope>NUCLEOTIDE SEQUENCE</scope>
    <source>
        <strain evidence="1">IL203A</strain>
    </source>
</reference>
<dbReference type="Proteomes" id="UP000789702">
    <property type="component" value="Unassembled WGS sequence"/>
</dbReference>
<organism evidence="1 2">
    <name type="scientific">Dentiscutata heterogama</name>
    <dbReference type="NCBI Taxonomy" id="1316150"/>
    <lineage>
        <taxon>Eukaryota</taxon>
        <taxon>Fungi</taxon>
        <taxon>Fungi incertae sedis</taxon>
        <taxon>Mucoromycota</taxon>
        <taxon>Glomeromycotina</taxon>
        <taxon>Glomeromycetes</taxon>
        <taxon>Diversisporales</taxon>
        <taxon>Gigasporaceae</taxon>
        <taxon>Dentiscutata</taxon>
    </lineage>
</organism>
<protein>
    <submittedName>
        <fullName evidence="1">10963_t:CDS:1</fullName>
    </submittedName>
</protein>
<sequence>MQHIIRILTLIIYIYLPLFSRSECNECDATLVIKINERGIECCQQCCNQWPSVSPMYIFEIPEKFISDDESKLLNESNEFKILESLWKEFRETNKNMMIFAFNINLYLEKSLKNLQTLDHPFVNEWECNLEDTFQSDIDNLIEQIIEFSHKAWEICAKISEQFEYFMKSKQILTKIKEKISRIQRGFQSINTTHDSIKEASDEFKNPKIKERRKVELFNKLKELKKEGDKILKVNWLIIKLEYVEEKLNINSNHFEKALDFWKKLSYEFQENENFTVENIKDGELCVKECALNYIKEKQKQIMLM</sequence>
<evidence type="ECO:0000313" key="2">
    <source>
        <dbReference type="Proteomes" id="UP000789702"/>
    </source>
</evidence>
<proteinExistence type="predicted"/>
<keyword evidence="2" id="KW-1185">Reference proteome</keyword>
<evidence type="ECO:0000313" key="1">
    <source>
        <dbReference type="EMBL" id="CAG8549664.1"/>
    </source>
</evidence>
<name>A0ACA9LTD3_9GLOM</name>
<gene>
    <name evidence="1" type="ORF">DHETER_LOCUS5170</name>
</gene>
<accession>A0ACA9LTD3</accession>
<comment type="caution">
    <text evidence="1">The sequence shown here is derived from an EMBL/GenBank/DDBJ whole genome shotgun (WGS) entry which is preliminary data.</text>
</comment>
<dbReference type="EMBL" id="CAJVPU010005567">
    <property type="protein sequence ID" value="CAG8549664.1"/>
    <property type="molecule type" value="Genomic_DNA"/>
</dbReference>
<feature type="non-terminal residue" evidence="1">
    <location>
        <position position="305"/>
    </location>
</feature>